<dbReference type="Proteomes" id="UP000823935">
    <property type="component" value="Unassembled WGS sequence"/>
</dbReference>
<reference evidence="1" key="1">
    <citation type="submission" date="2020-10" db="EMBL/GenBank/DDBJ databases">
        <authorList>
            <person name="Gilroy R."/>
        </authorList>
    </citation>
    <scope>NUCLEOTIDE SEQUENCE</scope>
    <source>
        <strain evidence="1">CHK190-19873</strain>
    </source>
</reference>
<sequence>MLYEKSRNGALTKEEFQNPGKEYRGAPFWALNGKLTKEEAARQIAVFDQMGFGGYNLHSRTGLQIPYLGEEFFDFIRYAVEEGKKRGMYSWLYDEDRYPSGAAGGLVTKDLAWRARCMLLTAKPQEGYCESREAFEQAVREGRKPRGYYVTSYEICLEDGYLKEYRRITREAALSHMEAMEREGRPAAGRQIRMAYVRLSPESPWYNDCTYLDTLNPQAVDRFIQVTHEAYAREVGKEFGTWIPAIFTDEPQMAGKYALTFADSAEDATIAFTDDLDDTFRKTWGVSLLDILPEILWELPGGAVSVHRYHYHDHVAERFARAFPDNLASWCEEHRIALTGHFMSERTLYSQTLALGEAMRCYRAMQLPGIDNLCDAKEFTTAKQAVSVARQKGREGVLSEIYGATHWDFDFIGHKLQGDWQAALGITVRVHHLSFYTMEGEAKRDWPASISFQSPWYQKYHYIEDHFARVNTALTRGKPLARVGVIHPIESFWISYGPCDQTQLLRDKLDENFVNLTEWLVHGLVDFDFLSESMLPGQCVCGGQPSMQVGEMEYEAVLVPSLRTIRSSTLDILERFAAAGGRVIFAGEIPKLVDAKPSDRAEKLAAQCARADFARYDILESLRDFRDLEVLDAGGRPAGGLAYQMRKEAEKRWLFLCHSDRKENRADVPENYRIRLRGRWEPTLYDTLTGEIRKIPAKLLGEDTWLAWTAYGQDSMLLALEPAAAKRSADRDNTTGQRDSMPDLEPVTAVPAIQKETRRTLMRPDRVRFSEPNALLLDAAEYAVNEEPFQGPAPILEIDNLLRDRFGWPRRRDAVVQPWCMPPEPEPENQVTLRFRIPSKAALQGVRLAAEETAHMRASLNGREFSLQTQGWYVDPCLKTALLPEIQKGENVLTVTLPFGRKTNLEWMYLLGDFQVDLKGCGFVLREEEEISFGDLTRQGRPFYTGNTVYEIPFDTEETGSWVLEIPQFAGTLMEVETDGKPAGLVCFAPYRISLGTLDAGPHRVSITLYGNRFNGFGTLHNADKDYKWYGPDSYRTDGSQYTDSYLVKPAGILSGIYLYREGDCPAGFRTGQPLLRQRKDG</sequence>
<dbReference type="PANTHER" id="PTHR36848">
    <property type="entry name" value="DNA-BINDING PROTEIN (PUTATIVE SECRETED PROTEIN)-RELATED"/>
    <property type="match status" value="1"/>
</dbReference>
<name>A0A9D1JKH9_9FIRM</name>
<gene>
    <name evidence="1" type="ORF">IAB44_11660</name>
</gene>
<reference evidence="1" key="2">
    <citation type="journal article" date="2021" name="PeerJ">
        <title>Extensive microbial diversity within the chicken gut microbiome revealed by metagenomics and culture.</title>
        <authorList>
            <person name="Gilroy R."/>
            <person name="Ravi A."/>
            <person name="Getino M."/>
            <person name="Pursley I."/>
            <person name="Horton D.L."/>
            <person name="Alikhan N.F."/>
            <person name="Baker D."/>
            <person name="Gharbi K."/>
            <person name="Hall N."/>
            <person name="Watson M."/>
            <person name="Adriaenssens E.M."/>
            <person name="Foster-Nyarko E."/>
            <person name="Jarju S."/>
            <person name="Secka A."/>
            <person name="Antonio M."/>
            <person name="Oren A."/>
            <person name="Chaudhuri R.R."/>
            <person name="La Ragione R."/>
            <person name="Hildebrand F."/>
            <person name="Pallen M.J."/>
        </authorList>
    </citation>
    <scope>NUCLEOTIDE SEQUENCE</scope>
    <source>
        <strain evidence="1">CHK190-19873</strain>
    </source>
</reference>
<dbReference type="PANTHER" id="PTHR36848:SF2">
    <property type="entry name" value="SECRETED PROTEIN"/>
    <property type="match status" value="1"/>
</dbReference>
<accession>A0A9D1JKH9</accession>
<dbReference type="Gene3D" id="3.40.50.880">
    <property type="match status" value="1"/>
</dbReference>
<dbReference type="AlphaFoldDB" id="A0A9D1JKH9"/>
<evidence type="ECO:0008006" key="3">
    <source>
        <dbReference type="Google" id="ProtNLM"/>
    </source>
</evidence>
<protein>
    <recommendedName>
        <fullName evidence="3">Alpha-L-rhamnosidase</fullName>
    </recommendedName>
</protein>
<comment type="caution">
    <text evidence="1">The sequence shown here is derived from an EMBL/GenBank/DDBJ whole genome shotgun (WGS) entry which is preliminary data.</text>
</comment>
<organism evidence="1 2">
    <name type="scientific">Candidatus Limivivens intestinipullorum</name>
    <dbReference type="NCBI Taxonomy" id="2840858"/>
    <lineage>
        <taxon>Bacteria</taxon>
        <taxon>Bacillati</taxon>
        <taxon>Bacillota</taxon>
        <taxon>Clostridia</taxon>
        <taxon>Lachnospirales</taxon>
        <taxon>Lachnospiraceae</taxon>
        <taxon>Lachnospiraceae incertae sedis</taxon>
        <taxon>Candidatus Limivivens</taxon>
    </lineage>
</organism>
<evidence type="ECO:0000313" key="2">
    <source>
        <dbReference type="Proteomes" id="UP000823935"/>
    </source>
</evidence>
<dbReference type="InterPro" id="IPR053161">
    <property type="entry name" value="Ulvan_degrading_GH"/>
</dbReference>
<dbReference type="EMBL" id="DVIQ01000073">
    <property type="protein sequence ID" value="HIS32180.1"/>
    <property type="molecule type" value="Genomic_DNA"/>
</dbReference>
<proteinExistence type="predicted"/>
<dbReference type="InterPro" id="IPR029062">
    <property type="entry name" value="Class_I_gatase-like"/>
</dbReference>
<evidence type="ECO:0000313" key="1">
    <source>
        <dbReference type="EMBL" id="HIS32180.1"/>
    </source>
</evidence>